<evidence type="ECO:0000313" key="3">
    <source>
        <dbReference type="Proteomes" id="UP001620234"/>
    </source>
</evidence>
<evidence type="ECO:0008006" key="4">
    <source>
        <dbReference type="Google" id="ProtNLM"/>
    </source>
</evidence>
<evidence type="ECO:0000313" key="2">
    <source>
        <dbReference type="EMBL" id="MFK4000962.1"/>
    </source>
</evidence>
<reference evidence="2 3" key="1">
    <citation type="submission" date="2024-11" db="EMBL/GenBank/DDBJ databases">
        <title>The Natural Products Discovery Center: Release of the First 8490 Sequenced Strains for Exploring Actinobacteria Biosynthetic Diversity.</title>
        <authorList>
            <person name="Kalkreuter E."/>
            <person name="Kautsar S.A."/>
            <person name="Yang D."/>
            <person name="Bader C.D."/>
            <person name="Teijaro C.N."/>
            <person name="Fluegel L."/>
            <person name="Davis C.M."/>
            <person name="Simpson J.R."/>
            <person name="Lauterbach L."/>
            <person name="Steele A.D."/>
            <person name="Gui C."/>
            <person name="Meng S."/>
            <person name="Li G."/>
            <person name="Viehrig K."/>
            <person name="Ye F."/>
            <person name="Su P."/>
            <person name="Kiefer A.F."/>
            <person name="Nichols A."/>
            <person name="Cepeda A.J."/>
            <person name="Yan W."/>
            <person name="Fan B."/>
            <person name="Jiang Y."/>
            <person name="Adhikari A."/>
            <person name="Zheng C.-J."/>
            <person name="Schuster L."/>
            <person name="Cowan T.M."/>
            <person name="Smanski M.J."/>
            <person name="Chevrette M.G."/>
            <person name="De Carvalho L.P.S."/>
            <person name="Shen B."/>
        </authorList>
    </citation>
    <scope>NUCLEOTIDE SEQUENCE [LARGE SCALE GENOMIC DNA]</scope>
    <source>
        <strain evidence="2 3">NPDC077433</strain>
    </source>
</reference>
<keyword evidence="3" id="KW-1185">Reference proteome</keyword>
<organism evidence="2 3">
    <name type="scientific">Psychrobacter namhaensis</name>
    <dbReference type="NCBI Taxonomy" id="292734"/>
    <lineage>
        <taxon>Bacteria</taxon>
        <taxon>Pseudomonadati</taxon>
        <taxon>Pseudomonadota</taxon>
        <taxon>Gammaproteobacteria</taxon>
        <taxon>Moraxellales</taxon>
        <taxon>Moraxellaceae</taxon>
        <taxon>Psychrobacter</taxon>
    </lineage>
</organism>
<dbReference type="EMBL" id="JBJDPD010000008">
    <property type="protein sequence ID" value="MFK4000962.1"/>
    <property type="molecule type" value="Genomic_DNA"/>
</dbReference>
<dbReference type="RefSeq" id="WP_230710312.1">
    <property type="nucleotide sequence ID" value="NZ_JBJDPD010000008.1"/>
</dbReference>
<feature type="signal peptide" evidence="1">
    <location>
        <begin position="1"/>
        <end position="18"/>
    </location>
</feature>
<comment type="caution">
    <text evidence="2">The sequence shown here is derived from an EMBL/GenBank/DDBJ whole genome shotgun (WGS) entry which is preliminary data.</text>
</comment>
<proteinExistence type="predicted"/>
<gene>
    <name evidence="2" type="ORF">ACI2I3_06390</name>
</gene>
<sequence length="234" mass="25224">MKTLGLCVLTGLGLSACAGGMNGGALGNTNQNNIVTQYPIETAMLNIYTKQRSEKLVAVIGNQSVSADIQVTPKGSMRFNNKPVQGAEVNTINKVNNQITDQSVAINYFSLNPLVFHGFTDSTGKYSLSNQTSTIPKMATIGDSSTLMTENVYADNSMRKKIGTYHQDWSLTRDTNNTAWFCIETSSNLLLSYDPAGTSSECYKINARGDILASKVTISQPASHGTKPVTFTSQ</sequence>
<dbReference type="Proteomes" id="UP001620234">
    <property type="component" value="Unassembled WGS sequence"/>
</dbReference>
<name>A0ABW8L7S2_9GAMM</name>
<evidence type="ECO:0000256" key="1">
    <source>
        <dbReference type="SAM" id="SignalP"/>
    </source>
</evidence>
<dbReference type="PROSITE" id="PS51257">
    <property type="entry name" value="PROKAR_LIPOPROTEIN"/>
    <property type="match status" value="1"/>
</dbReference>
<keyword evidence="1" id="KW-0732">Signal</keyword>
<feature type="chain" id="PRO_5047503847" description="Lipoprotein" evidence="1">
    <location>
        <begin position="19"/>
        <end position="234"/>
    </location>
</feature>
<accession>A0ABW8L7S2</accession>
<protein>
    <recommendedName>
        <fullName evidence="4">Lipoprotein</fullName>
    </recommendedName>
</protein>